<dbReference type="STRING" id="317010.RU96_GL001343"/>
<organism evidence="10 11">
    <name type="scientific">Enterococcus canintestini</name>
    <dbReference type="NCBI Taxonomy" id="317010"/>
    <lineage>
        <taxon>Bacteria</taxon>
        <taxon>Bacillati</taxon>
        <taxon>Bacillota</taxon>
        <taxon>Bacilli</taxon>
        <taxon>Lactobacillales</taxon>
        <taxon>Enterococcaceae</taxon>
        <taxon>Enterococcus</taxon>
    </lineage>
</organism>
<dbReference type="InterPro" id="IPR002202">
    <property type="entry name" value="HMG_CoA_Rdtase"/>
</dbReference>
<dbReference type="Pfam" id="PF02803">
    <property type="entry name" value="Thiolase_C"/>
    <property type="match status" value="1"/>
</dbReference>
<dbReference type="PANTHER" id="PTHR18919:SF107">
    <property type="entry name" value="ACETYL-COA ACETYLTRANSFERASE, CYTOSOLIC"/>
    <property type="match status" value="1"/>
</dbReference>
<keyword evidence="5" id="KW-0560">Oxidoreductase</keyword>
<dbReference type="Pfam" id="PF00108">
    <property type="entry name" value="Thiolase_N"/>
    <property type="match status" value="1"/>
</dbReference>
<gene>
    <name evidence="10" type="ORF">RU96_GL001343</name>
</gene>
<dbReference type="Pfam" id="PF00368">
    <property type="entry name" value="HMG-CoA_red"/>
    <property type="match status" value="1"/>
</dbReference>
<dbReference type="EMBL" id="JXKG01000023">
    <property type="protein sequence ID" value="OJG14196.1"/>
    <property type="molecule type" value="Genomic_DNA"/>
</dbReference>
<dbReference type="InterPro" id="IPR020617">
    <property type="entry name" value="Thiolase_C"/>
</dbReference>
<dbReference type="PROSITE" id="PS50065">
    <property type="entry name" value="HMG_COA_REDUCTASE_4"/>
    <property type="match status" value="1"/>
</dbReference>
<dbReference type="InterPro" id="IPR020615">
    <property type="entry name" value="Thiolase_acyl_enz_int_AS"/>
</dbReference>
<dbReference type="NCBIfam" id="TIGR00532">
    <property type="entry name" value="HMG_CoA_R_NAD"/>
    <property type="match status" value="1"/>
</dbReference>
<keyword evidence="6" id="KW-0012">Acyltransferase</keyword>
<evidence type="ECO:0000259" key="9">
    <source>
        <dbReference type="Pfam" id="PF02803"/>
    </source>
</evidence>
<evidence type="ECO:0000256" key="6">
    <source>
        <dbReference type="ARBA" id="ARBA00023315"/>
    </source>
</evidence>
<dbReference type="NCBIfam" id="TIGR01930">
    <property type="entry name" value="AcCoA-C-Actrans"/>
    <property type="match status" value="1"/>
</dbReference>
<evidence type="ECO:0000256" key="4">
    <source>
        <dbReference type="ARBA" id="ARBA00022679"/>
    </source>
</evidence>
<proteinExistence type="inferred from homology"/>
<comment type="caution">
    <text evidence="10">The sequence shown here is derived from an EMBL/GenBank/DDBJ whole genome shotgun (WGS) entry which is preliminary data.</text>
</comment>
<dbReference type="CDD" id="cd00751">
    <property type="entry name" value="thiolase"/>
    <property type="match status" value="1"/>
</dbReference>
<evidence type="ECO:0000256" key="5">
    <source>
        <dbReference type="ARBA" id="ARBA00023002"/>
    </source>
</evidence>
<dbReference type="InterPro" id="IPR016039">
    <property type="entry name" value="Thiolase-like"/>
</dbReference>
<dbReference type="CDD" id="cd00644">
    <property type="entry name" value="HMG-CoA_reductase_classII"/>
    <property type="match status" value="1"/>
</dbReference>
<dbReference type="SUPFAM" id="SSF53901">
    <property type="entry name" value="Thiolase-like"/>
    <property type="match status" value="2"/>
</dbReference>
<dbReference type="PRINTS" id="PR00071">
    <property type="entry name" value="HMGCOARDTASE"/>
</dbReference>
<dbReference type="Gene3D" id="3.90.770.10">
    <property type="entry name" value="3-hydroxy-3-methylglutaryl-coenzyme A Reductase, Chain A, domain 2"/>
    <property type="match status" value="1"/>
</dbReference>
<reference evidence="10 11" key="1">
    <citation type="submission" date="2014-12" db="EMBL/GenBank/DDBJ databases">
        <title>Draft genome sequences of 29 type strains of Enterococci.</title>
        <authorList>
            <person name="Zhong Z."/>
            <person name="Sun Z."/>
            <person name="Liu W."/>
            <person name="Zhang W."/>
            <person name="Zhang H."/>
        </authorList>
    </citation>
    <scope>NUCLEOTIDE SEQUENCE [LARGE SCALE GENOMIC DNA]</scope>
    <source>
        <strain evidence="10 11">DSM 21207</strain>
    </source>
</reference>
<dbReference type="PROSITE" id="PS00099">
    <property type="entry name" value="THIOLASE_3"/>
    <property type="match status" value="1"/>
</dbReference>
<name>A0A1L8R3B1_9ENTE</name>
<dbReference type="InterPro" id="IPR009023">
    <property type="entry name" value="HMG_CoA_Rdtase_NAD(P)-bd_sf"/>
</dbReference>
<evidence type="ECO:0000313" key="11">
    <source>
        <dbReference type="Proteomes" id="UP000182835"/>
    </source>
</evidence>
<dbReference type="EC" id="2.3.1.9" evidence="3"/>
<evidence type="ECO:0000313" key="10">
    <source>
        <dbReference type="EMBL" id="OJG14196.1"/>
    </source>
</evidence>
<dbReference type="InterPro" id="IPR023074">
    <property type="entry name" value="HMG_CoA_Rdtase_cat_sf"/>
</dbReference>
<dbReference type="InterPro" id="IPR023076">
    <property type="entry name" value="HMG_CoA_Rdtase_CS"/>
</dbReference>
<dbReference type="Gene3D" id="3.30.70.420">
    <property type="entry name" value="Hydroxymethylglutaryl-CoA reductase, class I/II, NAD/NADP-binding domain"/>
    <property type="match status" value="1"/>
</dbReference>
<dbReference type="SUPFAM" id="SSF56542">
    <property type="entry name" value="Substrate-binding domain of HMG-CoA reductase"/>
    <property type="match status" value="1"/>
</dbReference>
<dbReference type="FunFam" id="3.40.47.10:FF:000010">
    <property type="entry name" value="Acetyl-CoA acetyltransferase (Thiolase)"/>
    <property type="match status" value="1"/>
</dbReference>
<evidence type="ECO:0000256" key="1">
    <source>
        <dbReference type="ARBA" id="ARBA00007661"/>
    </source>
</evidence>
<comment type="similarity">
    <text evidence="2">Belongs to the thiolase-like superfamily. Thiolase family.</text>
</comment>
<dbReference type="GO" id="GO:0003985">
    <property type="term" value="F:acetyl-CoA C-acetyltransferase activity"/>
    <property type="evidence" value="ECO:0007669"/>
    <property type="project" value="UniProtKB-EC"/>
</dbReference>
<dbReference type="Proteomes" id="UP000182835">
    <property type="component" value="Unassembled WGS sequence"/>
</dbReference>
<dbReference type="GO" id="GO:0004420">
    <property type="term" value="F:hydroxymethylglutaryl-CoA reductase (NADPH) activity"/>
    <property type="evidence" value="ECO:0007669"/>
    <property type="project" value="InterPro"/>
</dbReference>
<accession>A0A1L8R3B1</accession>
<dbReference type="AlphaFoldDB" id="A0A1L8R3B1"/>
<evidence type="ECO:0000256" key="2">
    <source>
        <dbReference type="ARBA" id="ARBA00010982"/>
    </source>
</evidence>
<comment type="similarity">
    <text evidence="1">Belongs to the HMG-CoA reductase family.</text>
</comment>
<evidence type="ECO:0000256" key="3">
    <source>
        <dbReference type="ARBA" id="ARBA00012705"/>
    </source>
</evidence>
<evidence type="ECO:0000259" key="8">
    <source>
        <dbReference type="Pfam" id="PF00108"/>
    </source>
</evidence>
<dbReference type="Gene3D" id="3.40.47.10">
    <property type="match status" value="2"/>
</dbReference>
<dbReference type="GO" id="GO:0015936">
    <property type="term" value="P:coenzyme A metabolic process"/>
    <property type="evidence" value="ECO:0007669"/>
    <property type="project" value="InterPro"/>
</dbReference>
<evidence type="ECO:0000256" key="7">
    <source>
        <dbReference type="ARBA" id="ARBA00030755"/>
    </source>
</evidence>
<feature type="domain" description="Thiolase N-terminal" evidence="8">
    <location>
        <begin position="9"/>
        <end position="260"/>
    </location>
</feature>
<protein>
    <recommendedName>
        <fullName evidence="3">acetyl-CoA C-acetyltransferase</fullName>
        <ecNumber evidence="3">2.3.1.9</ecNumber>
    </recommendedName>
    <alternativeName>
        <fullName evidence="7">Acetoacetyl-CoA thiolase</fullName>
    </alternativeName>
</protein>
<dbReference type="InterPro" id="IPR020610">
    <property type="entry name" value="Thiolase_AS"/>
</dbReference>
<dbReference type="SUPFAM" id="SSF55035">
    <property type="entry name" value="NAD-binding domain of HMG-CoA reductase"/>
    <property type="match status" value="1"/>
</dbReference>
<dbReference type="Gene3D" id="1.10.8.660">
    <property type="match status" value="1"/>
</dbReference>
<sequence>MEVLHLKRIVIVAALRSPIGKYKGALAQYSAVDLGTTVTKSLLSRYPEVKADIKQVIFGNVLQAGNGQNVARQISLNSGLPYEVPATTVNEVCGSGMKAVIMAWQSLQLGQGEVAIAGGTESMTNAPELRHFNYETNEYGEPLSAMIVDGLTDAFSQKHMGLTAEKVAEDFQVSRRQQDEFAVFSQKKAAQAQANGAFEAEIVPIQTKIGMMSQDEGIRADSSVEKLSQLRTVFKENGTVTAGNASTINDGAAVLLLATKEYADSHNLPYLTEICGFSEVGIDPAIMGVSPIKAVTELLATQEKTVADIDLFEINEAFAASSVAVERELGLDHNKVNQYGGGISLGHAIGATGARLLTTLSHQLQQEDKKYGVASLCIGGGLGLAMLLKSPNQNIQKKKFYQMSQTERLDKLQNDGKLTASQTAELQKTALDSTIANHMIENQISETQTPMGLALNLVVDDKEYLVPLATEEPSVVAACSYGAKMAESFKTVIKERLLRGQIVFYDVLDAKKLITWLEQNQSLLFDVAKESYPSIVKRGGGLKEVSWRQIENYLSVDLKVDVKDAMGANIVNGILEGVATKLRTVFPTENILFSILSNLATESLVEVSCQVPVSNLAKGGNGYKVAEKIVVASDYAKKDPYRATTHNKGIMNGVDGVILATGNDTRAVAAAAHAYAARNGQYEGLSEWQLDGEYLKGRLVLPLAIATVGGATKVLPKAQVALNILDVSDAKELAAVVASVGLAQNLAALRALVSEGIQKGHMALQSRSLAMTVGAKGSEIAIVSQALQKEAKMNQATAKKILAQLRHK</sequence>
<keyword evidence="4" id="KW-0808">Transferase</keyword>
<dbReference type="PROSITE" id="PS01192">
    <property type="entry name" value="HMG_COA_REDUCTASE_3"/>
    <property type="match status" value="1"/>
</dbReference>
<dbReference type="InterPro" id="IPR002155">
    <property type="entry name" value="Thiolase"/>
</dbReference>
<dbReference type="InterPro" id="IPR020616">
    <property type="entry name" value="Thiolase_N"/>
</dbReference>
<dbReference type="PROSITE" id="PS00098">
    <property type="entry name" value="THIOLASE_1"/>
    <property type="match status" value="1"/>
</dbReference>
<dbReference type="InterPro" id="IPR004553">
    <property type="entry name" value="HMG_CoA_Rdtase_bac-typ"/>
</dbReference>
<dbReference type="PANTHER" id="PTHR18919">
    <property type="entry name" value="ACETYL-COA C-ACYLTRANSFERASE"/>
    <property type="match status" value="1"/>
</dbReference>
<dbReference type="InterPro" id="IPR009029">
    <property type="entry name" value="HMG_CoA_Rdtase_sub-bd_dom_sf"/>
</dbReference>
<feature type="domain" description="Thiolase C-terminal" evidence="9">
    <location>
        <begin position="270"/>
        <end position="389"/>
    </location>
</feature>